<keyword evidence="3" id="KW-0472">Membrane</keyword>
<evidence type="ECO:0000313" key="6">
    <source>
        <dbReference type="Proteomes" id="UP001374579"/>
    </source>
</evidence>
<keyword evidence="3" id="KW-0812">Transmembrane</keyword>
<keyword evidence="6" id="KW-1185">Reference proteome</keyword>
<sequence length="549" mass="58858">MSSVFQRDGGSGPACVAVNGRTDTMWVPRNNDNTNCVHTNEFDYAAFWLVDLGRNYTVTDITVFRRKGDPLRMSGMSVFVDNQLCYSFLNRTAANIAALNALPERINITCPTPLTGRQVRFQKHGWDRNFDPGGYILNICEVQVWACKDGLYGAQCDQTCSGHCKDNDTCDNYYGTCPTGCSTGYRGADCRCGHCRDGADCDVTTLRCLSGCDKGWDTQFCNQSCTADTHGYDCGERCGQCADGDTCNTVTGLCPNGCQPGWQGNTCKQKCADGYYGQRCMSLCGNCSNSEMCDKVTGTCPTGCQPGFDPSDPLCKTPCPRMQYGARCSRPCGQCQNNAPCEVVAGRCDVCQPNLLPPFCQVCEGKMYGAECDKPCSAQCGGDGSCHRNDATCQAGCVPGYLLGSGFCEEKMSGESSPNLAGPVAGALFGGLCVIALSILVGLLIRRSRKRSSSETASPTQASHNQSLESGAPVELNGQVSLPEKTGSAGGTDAEESHIYDGLQTPDDSDRAPYATPVFKGKQDKGINSHTYQNSALHNSDTGKDYYNL</sequence>
<evidence type="ECO:0000313" key="5">
    <source>
        <dbReference type="EMBL" id="KAK7102887.1"/>
    </source>
</evidence>
<organism evidence="5 6">
    <name type="scientific">Littorina saxatilis</name>
    <dbReference type="NCBI Taxonomy" id="31220"/>
    <lineage>
        <taxon>Eukaryota</taxon>
        <taxon>Metazoa</taxon>
        <taxon>Spiralia</taxon>
        <taxon>Lophotrochozoa</taxon>
        <taxon>Mollusca</taxon>
        <taxon>Gastropoda</taxon>
        <taxon>Caenogastropoda</taxon>
        <taxon>Littorinimorpha</taxon>
        <taxon>Littorinoidea</taxon>
        <taxon>Littorinidae</taxon>
        <taxon>Littorina</taxon>
    </lineage>
</organism>
<dbReference type="PANTHER" id="PTHR24043">
    <property type="entry name" value="SCAVENGER RECEPTOR CLASS F"/>
    <property type="match status" value="1"/>
</dbReference>
<feature type="domain" description="EGF-like" evidence="4">
    <location>
        <begin position="375"/>
        <end position="409"/>
    </location>
</feature>
<feature type="compositionally biased region" description="Polar residues" evidence="2">
    <location>
        <begin position="528"/>
        <end position="540"/>
    </location>
</feature>
<reference evidence="5 6" key="1">
    <citation type="submission" date="2024-02" db="EMBL/GenBank/DDBJ databases">
        <title>Chromosome-scale genome assembly of the rough periwinkle Littorina saxatilis.</title>
        <authorList>
            <person name="De Jode A."/>
            <person name="Faria R."/>
            <person name="Formenti G."/>
            <person name="Sims Y."/>
            <person name="Smith T.P."/>
            <person name="Tracey A."/>
            <person name="Wood J.M.D."/>
            <person name="Zagrodzka Z.B."/>
            <person name="Johannesson K."/>
            <person name="Butlin R.K."/>
            <person name="Leder E.H."/>
        </authorList>
    </citation>
    <scope>NUCLEOTIDE SEQUENCE [LARGE SCALE GENOMIC DNA]</scope>
    <source>
        <strain evidence="5">Snail1</strain>
        <tissue evidence="5">Muscle</tissue>
    </source>
</reference>
<dbReference type="Proteomes" id="UP001374579">
    <property type="component" value="Unassembled WGS sequence"/>
</dbReference>
<dbReference type="InterPro" id="IPR042635">
    <property type="entry name" value="MEGF10/SREC1/2-like"/>
</dbReference>
<dbReference type="GO" id="GO:0005044">
    <property type="term" value="F:scavenger receptor activity"/>
    <property type="evidence" value="ECO:0007669"/>
    <property type="project" value="InterPro"/>
</dbReference>
<name>A0AAN9GC87_9CAEN</name>
<dbReference type="InterPro" id="IPR000742">
    <property type="entry name" value="EGF"/>
</dbReference>
<comment type="caution">
    <text evidence="5">The sequence shown here is derived from an EMBL/GenBank/DDBJ whole genome shotgun (WGS) entry which is preliminary data.</text>
</comment>
<dbReference type="AlphaFoldDB" id="A0AAN9GC87"/>
<feature type="region of interest" description="Disordered" evidence="2">
    <location>
        <begin position="450"/>
        <end position="549"/>
    </location>
</feature>
<protein>
    <recommendedName>
        <fullName evidence="4">EGF-like domain-containing protein</fullName>
    </recommendedName>
</protein>
<dbReference type="SUPFAM" id="SSF49785">
    <property type="entry name" value="Galactose-binding domain-like"/>
    <property type="match status" value="1"/>
</dbReference>
<evidence type="ECO:0000256" key="1">
    <source>
        <dbReference type="ARBA" id="ARBA00022536"/>
    </source>
</evidence>
<dbReference type="EMBL" id="JBAMIC010000010">
    <property type="protein sequence ID" value="KAK7102887.1"/>
    <property type="molecule type" value="Genomic_DNA"/>
</dbReference>
<dbReference type="Pfam" id="PF22633">
    <property type="entry name" value="F5_F8_type_C_2"/>
    <property type="match status" value="1"/>
</dbReference>
<dbReference type="Gene3D" id="2.170.300.10">
    <property type="entry name" value="Tie2 ligand-binding domain superfamily"/>
    <property type="match status" value="1"/>
</dbReference>
<dbReference type="PANTHER" id="PTHR24043:SF8">
    <property type="entry name" value="EGF-LIKE DOMAIN-CONTAINING PROTEIN"/>
    <property type="match status" value="1"/>
</dbReference>
<evidence type="ECO:0000259" key="4">
    <source>
        <dbReference type="SMART" id="SM00181"/>
    </source>
</evidence>
<proteinExistence type="predicted"/>
<keyword evidence="1" id="KW-0245">EGF-like domain</keyword>
<evidence type="ECO:0000256" key="3">
    <source>
        <dbReference type="SAM" id="Phobius"/>
    </source>
</evidence>
<keyword evidence="3" id="KW-1133">Transmembrane helix</keyword>
<feature type="domain" description="EGF-like" evidence="4">
    <location>
        <begin position="327"/>
        <end position="361"/>
    </location>
</feature>
<dbReference type="InterPro" id="IPR008979">
    <property type="entry name" value="Galactose-bd-like_sf"/>
</dbReference>
<evidence type="ECO:0000256" key="2">
    <source>
        <dbReference type="SAM" id="MobiDB-lite"/>
    </source>
</evidence>
<accession>A0AAN9GC87</accession>
<dbReference type="Gene3D" id="2.60.120.260">
    <property type="entry name" value="Galactose-binding domain-like"/>
    <property type="match status" value="1"/>
</dbReference>
<gene>
    <name evidence="5" type="ORF">V1264_021045</name>
</gene>
<feature type="compositionally biased region" description="Polar residues" evidence="2">
    <location>
        <begin position="455"/>
        <end position="469"/>
    </location>
</feature>
<feature type="transmembrane region" description="Helical" evidence="3">
    <location>
        <begin position="420"/>
        <end position="445"/>
    </location>
</feature>
<feature type="domain" description="EGF-like" evidence="4">
    <location>
        <begin position="279"/>
        <end position="316"/>
    </location>
</feature>
<dbReference type="SMART" id="SM00181">
    <property type="entry name" value="EGF"/>
    <property type="match status" value="4"/>
</dbReference>
<feature type="domain" description="EGF-like" evidence="4">
    <location>
        <begin position="233"/>
        <end position="268"/>
    </location>
</feature>